<reference evidence="1" key="1">
    <citation type="submission" date="2020-09" db="EMBL/GenBank/DDBJ databases">
        <title>Genome-Enabled Discovery of Anthraquinone Biosynthesis in Senna tora.</title>
        <authorList>
            <person name="Kang S.-H."/>
            <person name="Pandey R.P."/>
            <person name="Lee C.-M."/>
            <person name="Sim J.-S."/>
            <person name="Jeong J.-T."/>
            <person name="Choi B.-S."/>
            <person name="Jung M."/>
            <person name="Ginzburg D."/>
            <person name="Zhao K."/>
            <person name="Won S.Y."/>
            <person name="Oh T.-J."/>
            <person name="Yu Y."/>
            <person name="Kim N.-H."/>
            <person name="Lee O.R."/>
            <person name="Lee T.-H."/>
            <person name="Bashyal P."/>
            <person name="Kim T.-S."/>
            <person name="Lee W.-H."/>
            <person name="Kawkins C."/>
            <person name="Kim C.-K."/>
            <person name="Kim J.S."/>
            <person name="Ahn B.O."/>
            <person name="Rhee S.Y."/>
            <person name="Sohng J.K."/>
        </authorList>
    </citation>
    <scope>NUCLEOTIDE SEQUENCE</scope>
    <source>
        <tissue evidence="1">Leaf</tissue>
    </source>
</reference>
<protein>
    <submittedName>
        <fullName evidence="1">Uncharacterized protein</fullName>
    </submittedName>
</protein>
<dbReference type="EMBL" id="JAAIUW010000007">
    <property type="protein sequence ID" value="KAF7823400.1"/>
    <property type="molecule type" value="Genomic_DNA"/>
</dbReference>
<comment type="caution">
    <text evidence="1">The sequence shown here is derived from an EMBL/GenBank/DDBJ whole genome shotgun (WGS) entry which is preliminary data.</text>
</comment>
<keyword evidence="2" id="KW-1185">Reference proteome</keyword>
<dbReference type="AlphaFoldDB" id="A0A834WHC4"/>
<gene>
    <name evidence="1" type="ORF">G2W53_021544</name>
</gene>
<dbReference type="Proteomes" id="UP000634136">
    <property type="component" value="Unassembled WGS sequence"/>
</dbReference>
<name>A0A834WHC4_9FABA</name>
<evidence type="ECO:0000313" key="1">
    <source>
        <dbReference type="EMBL" id="KAF7823400.1"/>
    </source>
</evidence>
<sequence>MAMGSKKVCESGSLGWGQVSTSTTLTRQSKATSAFY</sequence>
<organism evidence="1 2">
    <name type="scientific">Senna tora</name>
    <dbReference type="NCBI Taxonomy" id="362788"/>
    <lineage>
        <taxon>Eukaryota</taxon>
        <taxon>Viridiplantae</taxon>
        <taxon>Streptophyta</taxon>
        <taxon>Embryophyta</taxon>
        <taxon>Tracheophyta</taxon>
        <taxon>Spermatophyta</taxon>
        <taxon>Magnoliopsida</taxon>
        <taxon>eudicotyledons</taxon>
        <taxon>Gunneridae</taxon>
        <taxon>Pentapetalae</taxon>
        <taxon>rosids</taxon>
        <taxon>fabids</taxon>
        <taxon>Fabales</taxon>
        <taxon>Fabaceae</taxon>
        <taxon>Caesalpinioideae</taxon>
        <taxon>Cassia clade</taxon>
        <taxon>Senna</taxon>
    </lineage>
</organism>
<evidence type="ECO:0000313" key="2">
    <source>
        <dbReference type="Proteomes" id="UP000634136"/>
    </source>
</evidence>
<accession>A0A834WHC4</accession>
<proteinExistence type="predicted"/>